<dbReference type="FunFam" id="3.40.50.720:FF:000084">
    <property type="entry name" value="Short-chain dehydrogenase reductase"/>
    <property type="match status" value="1"/>
</dbReference>
<dbReference type="InterPro" id="IPR002347">
    <property type="entry name" value="SDR_fam"/>
</dbReference>
<dbReference type="GO" id="GO:0016616">
    <property type="term" value="F:oxidoreductase activity, acting on the CH-OH group of donors, NAD or NADP as acceptor"/>
    <property type="evidence" value="ECO:0007669"/>
    <property type="project" value="TreeGrafter"/>
</dbReference>
<dbReference type="GO" id="GO:0048038">
    <property type="term" value="F:quinone binding"/>
    <property type="evidence" value="ECO:0007669"/>
    <property type="project" value="TreeGrafter"/>
</dbReference>
<reference evidence="3" key="1">
    <citation type="submission" date="2019-12" db="EMBL/GenBank/DDBJ databases">
        <authorList>
            <person name="zhang j."/>
            <person name="sun C.M."/>
        </authorList>
    </citation>
    <scope>NUCLEOTIDE SEQUENCE</scope>
    <source>
        <strain evidence="3">NS-1</strain>
    </source>
</reference>
<organism evidence="3 4">
    <name type="scientific">Iocasia fonsfrigidae</name>
    <dbReference type="NCBI Taxonomy" id="2682810"/>
    <lineage>
        <taxon>Bacteria</taxon>
        <taxon>Bacillati</taxon>
        <taxon>Bacillota</taxon>
        <taxon>Clostridia</taxon>
        <taxon>Halanaerobiales</taxon>
        <taxon>Halanaerobiaceae</taxon>
        <taxon>Iocasia</taxon>
    </lineage>
</organism>
<accession>A0A8A7KEK9</accession>
<keyword evidence="2" id="KW-0560">Oxidoreductase</keyword>
<evidence type="ECO:0000313" key="4">
    <source>
        <dbReference type="Proteomes" id="UP000665020"/>
    </source>
</evidence>
<dbReference type="NCBIfam" id="NF009386">
    <property type="entry name" value="PRK12745.1"/>
    <property type="match status" value="1"/>
</dbReference>
<dbReference type="AlphaFoldDB" id="A0A8A7KEK9"/>
<name>A0A8A7KEK9_9FIRM</name>
<sequence length="263" mass="29129">MIERKVAVITGASRGIGHAVALQLAREGFALAILARSSIKKVKDKIEEIKKTGVPVFYYSGDLSSAGDRDSFLAETYQEFGRLDLLVNNAGVAPKVRNDILETSEESFNFVLNINLKGTFFLTQAVAKIMLRDVKAFKEKDNLEYSPRIINISSLSSYASSTDRSEYCISKAGISMLTRLFADRLAEDGIYVYEIRPGIIYTDMTSVVKDKYDRLIEGGLTPIKRWGYPADIANAVSVLCSSRLSFSTGEVINVDGGFHLRRL</sequence>
<dbReference type="GO" id="GO:0006633">
    <property type="term" value="P:fatty acid biosynthetic process"/>
    <property type="evidence" value="ECO:0007669"/>
    <property type="project" value="TreeGrafter"/>
</dbReference>
<protein>
    <submittedName>
        <fullName evidence="3">3-ketoacyl-ACP reductase</fullName>
    </submittedName>
</protein>
<dbReference type="PROSITE" id="PS00061">
    <property type="entry name" value="ADH_SHORT"/>
    <property type="match status" value="1"/>
</dbReference>
<dbReference type="Pfam" id="PF13561">
    <property type="entry name" value="adh_short_C2"/>
    <property type="match status" value="1"/>
</dbReference>
<dbReference type="InterPro" id="IPR020904">
    <property type="entry name" value="Sc_DH/Rdtase_CS"/>
</dbReference>
<dbReference type="InterPro" id="IPR036291">
    <property type="entry name" value="NAD(P)-bd_dom_sf"/>
</dbReference>
<gene>
    <name evidence="3" type="ORF">GM661_04720</name>
</gene>
<keyword evidence="4" id="KW-1185">Reference proteome</keyword>
<comment type="similarity">
    <text evidence="1">Belongs to the short-chain dehydrogenases/reductases (SDR) family.</text>
</comment>
<dbReference type="PRINTS" id="PR00080">
    <property type="entry name" value="SDRFAMILY"/>
</dbReference>
<evidence type="ECO:0000313" key="3">
    <source>
        <dbReference type="EMBL" id="QTL97337.1"/>
    </source>
</evidence>
<dbReference type="Proteomes" id="UP000665020">
    <property type="component" value="Chromosome"/>
</dbReference>
<evidence type="ECO:0000256" key="1">
    <source>
        <dbReference type="ARBA" id="ARBA00006484"/>
    </source>
</evidence>
<proteinExistence type="inferred from homology"/>
<dbReference type="KEGG" id="ifn:GM661_04720"/>
<evidence type="ECO:0000256" key="2">
    <source>
        <dbReference type="ARBA" id="ARBA00023002"/>
    </source>
</evidence>
<dbReference type="GO" id="GO:0008206">
    <property type="term" value="P:bile acid metabolic process"/>
    <property type="evidence" value="ECO:0007669"/>
    <property type="project" value="UniProtKB-ARBA"/>
</dbReference>
<dbReference type="PRINTS" id="PR00081">
    <property type="entry name" value="GDHRDH"/>
</dbReference>
<dbReference type="PANTHER" id="PTHR42760">
    <property type="entry name" value="SHORT-CHAIN DEHYDROGENASES/REDUCTASES FAMILY MEMBER"/>
    <property type="match status" value="1"/>
</dbReference>
<dbReference type="SUPFAM" id="SSF51735">
    <property type="entry name" value="NAD(P)-binding Rossmann-fold domains"/>
    <property type="match status" value="1"/>
</dbReference>
<dbReference type="RefSeq" id="WP_230868967.1">
    <property type="nucleotide sequence ID" value="NZ_CP046640.1"/>
</dbReference>
<dbReference type="PANTHER" id="PTHR42760:SF133">
    <property type="entry name" value="3-OXOACYL-[ACYL-CARRIER-PROTEIN] REDUCTASE"/>
    <property type="match status" value="1"/>
</dbReference>
<dbReference type="Gene3D" id="3.40.50.720">
    <property type="entry name" value="NAD(P)-binding Rossmann-like Domain"/>
    <property type="match status" value="1"/>
</dbReference>
<dbReference type="EMBL" id="CP046640">
    <property type="protein sequence ID" value="QTL97337.1"/>
    <property type="molecule type" value="Genomic_DNA"/>
</dbReference>